<dbReference type="InterPro" id="IPR027417">
    <property type="entry name" value="P-loop_NTPase"/>
</dbReference>
<dbReference type="Pfam" id="PF25053">
    <property type="entry name" value="DUF7791"/>
    <property type="match status" value="1"/>
</dbReference>
<protein>
    <recommendedName>
        <fullName evidence="8">NACHT domain-containing protein</fullName>
    </recommendedName>
</protein>
<feature type="compositionally biased region" description="Polar residues" evidence="2">
    <location>
        <begin position="912"/>
        <end position="934"/>
    </location>
</feature>
<keyword evidence="7" id="KW-1185">Reference proteome</keyword>
<evidence type="ECO:0000256" key="2">
    <source>
        <dbReference type="SAM" id="MobiDB-lite"/>
    </source>
</evidence>
<evidence type="ECO:0000259" key="3">
    <source>
        <dbReference type="Pfam" id="PF17107"/>
    </source>
</evidence>
<feature type="region of interest" description="Disordered" evidence="2">
    <location>
        <begin position="912"/>
        <end position="980"/>
    </location>
</feature>
<name>A0A6A7AAQ9_9PLEO</name>
<keyword evidence="1" id="KW-0677">Repeat</keyword>
<proteinExistence type="predicted"/>
<evidence type="ECO:0000259" key="5">
    <source>
        <dbReference type="Pfam" id="PF25053"/>
    </source>
</evidence>
<dbReference type="InterPro" id="IPR056693">
    <property type="entry name" value="DUF7791"/>
</dbReference>
<dbReference type="PANTHER" id="PTHR10039">
    <property type="entry name" value="AMELOGENIN"/>
    <property type="match status" value="1"/>
</dbReference>
<feature type="domain" description="Nephrocystin 3-like N-terminal" evidence="4">
    <location>
        <begin position="268"/>
        <end position="449"/>
    </location>
</feature>
<dbReference type="Proteomes" id="UP000799424">
    <property type="component" value="Unassembled WGS sequence"/>
</dbReference>
<gene>
    <name evidence="6" type="ORF">CC86DRAFT_378654</name>
</gene>
<feature type="domain" description="NACHT-NTPase and P-loop NTPases N-terminal" evidence="3">
    <location>
        <begin position="14"/>
        <end position="132"/>
    </location>
</feature>
<dbReference type="InterPro" id="IPR031352">
    <property type="entry name" value="SesA"/>
</dbReference>
<dbReference type="InterPro" id="IPR056884">
    <property type="entry name" value="NPHP3-like_N"/>
</dbReference>
<sequence length="980" mass="111133">MVLEALAAVSLAGNVVQFVDFSCRLFSTAASIRRSTTGAAESIQDLDTVTQALRHSSEKIASSRNTAAQQGVTQDHSSLVKLADNCQTAATELLSVTQALKTKDSGSKWSSFKAALATAWSEKEIKDMESRLNAYRQQMHLEVSLLQSEDHKRMWESLDKLESSTHQTGENTLKQVLRLRTEIVYALATLRRDMSEAKSDILREFDFTNRIQGDTTGLYQHTYAGITTMLVNCQSKASDMVVALTILNTLTFEQMRSRHGAVSEAHPGTFEWVFTNKFSAWLRSPDPIFWISGKPGSGKSTLMKYLIGHPNTPIALNDWSRPHRLVIADYFFWINGTALQRSLEGLLRALLYDILRQTPKLVKELLPEAWESAREHLAIAIPNMPWTPPEWTRETLMSAFQRLSVVEEMTTKFCVFIDGLDEYSGDHRDLVQTIRHLNTIGVKLCAASRPWNIFEGAFGGDETQKLYLQELNKPDIKHYVDEKLRTHPEFASVELIHAEKIITDVIEKSQGVFLWVRLAVGSLEEGLNNHDPASLLRERLEEFPSDLTEFFQHMFISLQKIYRPHLSHMFQMALTVIEPLSPVAFWCLDEIDEHPNFAFTLPIHATEVPKTAQIVKEMTIRINGRSRGLLEVTNSTQFDSTPDNQHEAYVEARVDFLHRTVKDFITTTEIHAMLSTWQKPHFDADLTLCNVMLANFKIVAFTPRALDGPSTLKKLLKQFFTSAARIEQGSHKSIIVQIEELERIAVEYSRLQPLQRYGIWELLNCSSLLSVALIYDMRNLFVERLRWNAIPKEEVAETARLVLLNNKLWKKHSDVNDPDADGLSDHMKSLLSTNPPLETHSEFEDALFSRLSQLEPTVLISIVKAFARRTIINSETIDEWVWKKRLTDKLSVVQYEELQVYVSAASLAAQSTAPSANGPDSTVGPSPLASQVDTPTIVLQGVPQSEQQPTSDVPDTTTRPRSRSRSIRENMKRLSRRFRE</sequence>
<dbReference type="EMBL" id="MU006219">
    <property type="protein sequence ID" value="KAF2830352.1"/>
    <property type="molecule type" value="Genomic_DNA"/>
</dbReference>
<accession>A0A6A7AAQ9</accession>
<evidence type="ECO:0008006" key="8">
    <source>
        <dbReference type="Google" id="ProtNLM"/>
    </source>
</evidence>
<dbReference type="Pfam" id="PF17107">
    <property type="entry name" value="SesA"/>
    <property type="match status" value="1"/>
</dbReference>
<evidence type="ECO:0000259" key="4">
    <source>
        <dbReference type="Pfam" id="PF24883"/>
    </source>
</evidence>
<feature type="domain" description="DUF7791" evidence="5">
    <location>
        <begin position="557"/>
        <end position="703"/>
    </location>
</feature>
<organism evidence="6 7">
    <name type="scientific">Ophiobolus disseminans</name>
    <dbReference type="NCBI Taxonomy" id="1469910"/>
    <lineage>
        <taxon>Eukaryota</taxon>
        <taxon>Fungi</taxon>
        <taxon>Dikarya</taxon>
        <taxon>Ascomycota</taxon>
        <taxon>Pezizomycotina</taxon>
        <taxon>Dothideomycetes</taxon>
        <taxon>Pleosporomycetidae</taxon>
        <taxon>Pleosporales</taxon>
        <taxon>Pleosporineae</taxon>
        <taxon>Phaeosphaeriaceae</taxon>
        <taxon>Ophiobolus</taxon>
    </lineage>
</organism>
<evidence type="ECO:0000313" key="6">
    <source>
        <dbReference type="EMBL" id="KAF2830352.1"/>
    </source>
</evidence>
<dbReference type="SUPFAM" id="SSF52540">
    <property type="entry name" value="P-loop containing nucleoside triphosphate hydrolases"/>
    <property type="match status" value="1"/>
</dbReference>
<dbReference type="Pfam" id="PF24883">
    <property type="entry name" value="NPHP3_N"/>
    <property type="match status" value="1"/>
</dbReference>
<reference evidence="6" key="1">
    <citation type="journal article" date="2020" name="Stud. Mycol.">
        <title>101 Dothideomycetes genomes: a test case for predicting lifestyles and emergence of pathogens.</title>
        <authorList>
            <person name="Haridas S."/>
            <person name="Albert R."/>
            <person name="Binder M."/>
            <person name="Bloem J."/>
            <person name="Labutti K."/>
            <person name="Salamov A."/>
            <person name="Andreopoulos B."/>
            <person name="Baker S."/>
            <person name="Barry K."/>
            <person name="Bills G."/>
            <person name="Bluhm B."/>
            <person name="Cannon C."/>
            <person name="Castanera R."/>
            <person name="Culley D."/>
            <person name="Daum C."/>
            <person name="Ezra D."/>
            <person name="Gonzalez J."/>
            <person name="Henrissat B."/>
            <person name="Kuo A."/>
            <person name="Liang C."/>
            <person name="Lipzen A."/>
            <person name="Lutzoni F."/>
            <person name="Magnuson J."/>
            <person name="Mondo S."/>
            <person name="Nolan M."/>
            <person name="Ohm R."/>
            <person name="Pangilinan J."/>
            <person name="Park H.-J."/>
            <person name="Ramirez L."/>
            <person name="Alfaro M."/>
            <person name="Sun H."/>
            <person name="Tritt A."/>
            <person name="Yoshinaga Y."/>
            <person name="Zwiers L.-H."/>
            <person name="Turgeon B."/>
            <person name="Goodwin S."/>
            <person name="Spatafora J."/>
            <person name="Crous P."/>
            <person name="Grigoriev I."/>
        </authorList>
    </citation>
    <scope>NUCLEOTIDE SEQUENCE</scope>
    <source>
        <strain evidence="6">CBS 113818</strain>
    </source>
</reference>
<dbReference type="Gene3D" id="3.40.50.300">
    <property type="entry name" value="P-loop containing nucleotide triphosphate hydrolases"/>
    <property type="match status" value="1"/>
</dbReference>
<feature type="compositionally biased region" description="Polar residues" evidence="2">
    <location>
        <begin position="942"/>
        <end position="955"/>
    </location>
</feature>
<dbReference type="AlphaFoldDB" id="A0A6A7AAQ9"/>
<dbReference type="OrthoDB" id="443402at2759"/>
<dbReference type="PANTHER" id="PTHR10039:SF5">
    <property type="entry name" value="NACHT DOMAIN-CONTAINING PROTEIN"/>
    <property type="match status" value="1"/>
</dbReference>
<evidence type="ECO:0000256" key="1">
    <source>
        <dbReference type="ARBA" id="ARBA00022737"/>
    </source>
</evidence>
<evidence type="ECO:0000313" key="7">
    <source>
        <dbReference type="Proteomes" id="UP000799424"/>
    </source>
</evidence>